<organism evidence="1">
    <name type="scientific">Enterocloster bolteae</name>
    <dbReference type="NCBI Taxonomy" id="208479"/>
    <lineage>
        <taxon>Bacteria</taxon>
        <taxon>Bacillati</taxon>
        <taxon>Bacillota</taxon>
        <taxon>Clostridia</taxon>
        <taxon>Lachnospirales</taxon>
        <taxon>Lachnospiraceae</taxon>
        <taxon>Enterocloster</taxon>
    </lineage>
</organism>
<dbReference type="PANTHER" id="PTHR43611">
    <property type="entry name" value="ALPHA-D-GLUCOSE 1-PHOSPHATE PHOSPHATASE"/>
    <property type="match status" value="1"/>
</dbReference>
<dbReference type="RefSeq" id="WP_024726152.1">
    <property type="nucleotide sequence ID" value="NZ_CACRTF010000017.1"/>
</dbReference>
<accession>A0A6N2WX52</accession>
<dbReference type="InterPro" id="IPR036412">
    <property type="entry name" value="HAD-like_sf"/>
</dbReference>
<dbReference type="NCBIfam" id="TIGR01509">
    <property type="entry name" value="HAD-SF-IA-v3"/>
    <property type="match status" value="1"/>
</dbReference>
<gene>
    <name evidence="1" type="primary">yihX</name>
    <name evidence="1" type="ORF">CBLFYP116_04093</name>
</gene>
<reference evidence="1" key="1">
    <citation type="submission" date="2019-11" db="EMBL/GenBank/DDBJ databases">
        <authorList>
            <person name="Feng L."/>
        </authorList>
    </citation>
    <scope>NUCLEOTIDE SEQUENCE</scope>
    <source>
        <strain evidence="1">CbolteaeLFYP116</strain>
    </source>
</reference>
<dbReference type="InterPro" id="IPR006439">
    <property type="entry name" value="HAD-SF_hydro_IA"/>
</dbReference>
<proteinExistence type="predicted"/>
<dbReference type="EC" id="3.1.3.-" evidence="1"/>
<dbReference type="AlphaFoldDB" id="A0A6N2WX52"/>
<dbReference type="Pfam" id="PF00702">
    <property type="entry name" value="Hydrolase"/>
    <property type="match status" value="1"/>
</dbReference>
<evidence type="ECO:0000313" key="1">
    <source>
        <dbReference type="EMBL" id="VYT46382.1"/>
    </source>
</evidence>
<dbReference type="SUPFAM" id="SSF56784">
    <property type="entry name" value="HAD-like"/>
    <property type="match status" value="1"/>
</dbReference>
<dbReference type="InterPro" id="IPR023214">
    <property type="entry name" value="HAD_sf"/>
</dbReference>
<dbReference type="EMBL" id="CACRTF010000017">
    <property type="protein sequence ID" value="VYT46382.1"/>
    <property type="molecule type" value="Genomic_DNA"/>
</dbReference>
<sequence length="236" mass="27322">MALYTPIKGIFFDAGWTLFYPTTEHWLMPHKCAEYIDPHVFSAIPKDRKDMAFANAMKYLDDNHLIVTEEEELEQFKVFYSMLSFDLPELNLTERKIEDIARSKVYDMDNYCFYDDTASTLKALQSRYKLGIISDTWPSIKRILEYGGIYSFFEAKTFSSYLGTFKPDKLMYEHALKQMNLPPEQTIFIDDGVENLAGAQKCGIQPVLITAKPNSENSDRYPSIKKLSELLEILPN</sequence>
<dbReference type="Gene3D" id="3.40.50.1000">
    <property type="entry name" value="HAD superfamily/HAD-like"/>
    <property type="match status" value="1"/>
</dbReference>
<keyword evidence="1" id="KW-0378">Hydrolase</keyword>
<name>A0A6N2WX52_9FIRM</name>
<protein>
    <submittedName>
        <fullName evidence="1">Alpha-D-glucose-1-phosphate phosphatase YihX</fullName>
        <ecNumber evidence="1">3.1.3.-</ecNumber>
    </submittedName>
</protein>
<dbReference type="PRINTS" id="PR00413">
    <property type="entry name" value="HADHALOGNASE"/>
</dbReference>
<dbReference type="PANTHER" id="PTHR43611:SF3">
    <property type="entry name" value="FLAVIN MONONUCLEOTIDE HYDROLASE 1, CHLOROPLATIC"/>
    <property type="match status" value="1"/>
</dbReference>
<dbReference type="GO" id="GO:0016787">
    <property type="term" value="F:hydrolase activity"/>
    <property type="evidence" value="ECO:0007669"/>
    <property type="project" value="UniProtKB-KW"/>
</dbReference>